<feature type="region of interest" description="Disordered" evidence="11">
    <location>
        <begin position="128"/>
        <end position="170"/>
    </location>
</feature>
<proteinExistence type="inferred from homology"/>
<dbReference type="SUPFAM" id="SSF103506">
    <property type="entry name" value="Mitochondrial carrier"/>
    <property type="match status" value="1"/>
</dbReference>
<evidence type="ECO:0000256" key="1">
    <source>
        <dbReference type="ARBA" id="ARBA00004225"/>
    </source>
</evidence>
<evidence type="ECO:0000256" key="4">
    <source>
        <dbReference type="ARBA" id="ARBA00022692"/>
    </source>
</evidence>
<dbReference type="PANTHER" id="PTHR45788">
    <property type="entry name" value="SUCCINATE/FUMARATE MITOCHONDRIAL TRANSPORTER-RELATED"/>
    <property type="match status" value="1"/>
</dbReference>
<dbReference type="Gene3D" id="1.50.40.10">
    <property type="entry name" value="Mitochondrial carrier domain"/>
    <property type="match status" value="1"/>
</dbReference>
<evidence type="ECO:0000256" key="3">
    <source>
        <dbReference type="ARBA" id="ARBA00022448"/>
    </source>
</evidence>
<evidence type="ECO:0000313" key="12">
    <source>
        <dbReference type="EMBL" id="CDP35027.1"/>
    </source>
</evidence>
<evidence type="ECO:0000256" key="2">
    <source>
        <dbReference type="ARBA" id="ARBA00006375"/>
    </source>
</evidence>
<evidence type="ECO:0000256" key="11">
    <source>
        <dbReference type="SAM" id="MobiDB-lite"/>
    </source>
</evidence>
<reference evidence="12" key="1">
    <citation type="submission" date="2014-02" db="EMBL/GenBank/DDBJ databases">
        <authorList>
            <person name="Genoscope - CEA"/>
        </authorList>
    </citation>
    <scope>NUCLEOTIDE SEQUENCE</scope>
    <source>
        <strain evidence="12">LS3</strain>
    </source>
</reference>
<keyword evidence="8 9" id="KW-0472">Membrane</keyword>
<keyword evidence="3 10" id="KW-0813">Transport</keyword>
<dbReference type="InterPro" id="IPR049563">
    <property type="entry name" value="TXTP-like"/>
</dbReference>
<dbReference type="EMBL" id="HG937693">
    <property type="protein sequence ID" value="CDP35027.1"/>
    <property type="molecule type" value="Genomic_DNA"/>
</dbReference>
<protein>
    <submittedName>
        <fullName evidence="12">ARAD1C25960p</fullName>
    </submittedName>
</protein>
<evidence type="ECO:0000256" key="5">
    <source>
        <dbReference type="ARBA" id="ARBA00022737"/>
    </source>
</evidence>
<evidence type="ECO:0000256" key="7">
    <source>
        <dbReference type="ARBA" id="ARBA00023128"/>
    </source>
</evidence>
<comment type="subcellular location">
    <subcellularLocation>
        <location evidence="1">Mitochondrion membrane</location>
        <topology evidence="1">Multi-pass membrane protein</topology>
    </subcellularLocation>
</comment>
<feature type="repeat" description="Solcar" evidence="9">
    <location>
        <begin position="6"/>
        <end position="80"/>
    </location>
</feature>
<dbReference type="InterPro" id="IPR023395">
    <property type="entry name" value="MCP_dom_sf"/>
</dbReference>
<comment type="similarity">
    <text evidence="2 10">Belongs to the mitochondrial carrier (TC 2.A.29) family.</text>
</comment>
<dbReference type="GO" id="GO:0006843">
    <property type="term" value="P:mitochondrial citrate transmembrane transport"/>
    <property type="evidence" value="ECO:0007669"/>
    <property type="project" value="TreeGrafter"/>
</dbReference>
<dbReference type="PROSITE" id="PS50920">
    <property type="entry name" value="SOLCAR"/>
    <property type="match status" value="3"/>
</dbReference>
<evidence type="ECO:0000256" key="10">
    <source>
        <dbReference type="RuleBase" id="RU000488"/>
    </source>
</evidence>
<gene>
    <name evidence="12" type="ORF">GNLVRS02_ARAD1C25960g</name>
</gene>
<keyword evidence="4 9" id="KW-0812">Transmembrane</keyword>
<evidence type="ECO:0000256" key="9">
    <source>
        <dbReference type="PROSITE-ProRule" id="PRU00282"/>
    </source>
</evidence>
<dbReference type="PANTHER" id="PTHR45788:SF5">
    <property type="entry name" value="AFR253WP"/>
    <property type="match status" value="1"/>
</dbReference>
<dbReference type="AlphaFoldDB" id="A0A060T805"/>
<name>A0A060T805_BLAAD</name>
<sequence>MQSYQETLLSSSLAGAAAASVEAITTYPLEYTKTWQQLARSTAPVPPLGRVYFKGCSSMIIGNSTKALLRYSIYNQATKFMQDESGQTSAPLIVVAGMFTGLCESLIVVPFESIKTTMIERSMVPLKQAKQAGNSGRPQQQPQQHPQIKQKPKSAQTIRPPAPVGPAAGSSTIHLDPAITSFSGNVRDMYQTRGYRAFVQGFGPTLFRQISNSMVRFTTYNFLKQAFARNPDDMPTVLSLTLGVTAGAFEVLATQPIDVVKTRMQSVNAKTMYRSSMMCAYRIFAEEGWRKLWSGMMPRFIKVTFSGGIVFTVYEATNKLIARGMKENPFKIE</sequence>
<keyword evidence="6" id="KW-1133">Transmembrane helix</keyword>
<organism evidence="12">
    <name type="scientific">Blastobotrys adeninivorans</name>
    <name type="common">Yeast</name>
    <name type="synonym">Arxula adeninivorans</name>
    <dbReference type="NCBI Taxonomy" id="409370"/>
    <lineage>
        <taxon>Eukaryota</taxon>
        <taxon>Fungi</taxon>
        <taxon>Dikarya</taxon>
        <taxon>Ascomycota</taxon>
        <taxon>Saccharomycotina</taxon>
        <taxon>Dipodascomycetes</taxon>
        <taxon>Dipodascales</taxon>
        <taxon>Trichomonascaceae</taxon>
        <taxon>Blastobotrys</taxon>
    </lineage>
</organism>
<evidence type="ECO:0000256" key="6">
    <source>
        <dbReference type="ARBA" id="ARBA00022989"/>
    </source>
</evidence>
<accession>A0A060T805</accession>
<keyword evidence="7" id="KW-0496">Mitochondrion</keyword>
<keyword evidence="5" id="KW-0677">Repeat</keyword>
<feature type="repeat" description="Solcar" evidence="9">
    <location>
        <begin position="88"/>
        <end position="226"/>
    </location>
</feature>
<feature type="repeat" description="Solcar" evidence="9">
    <location>
        <begin position="234"/>
        <end position="320"/>
    </location>
</feature>
<dbReference type="GO" id="GO:0071913">
    <property type="term" value="F:citrate secondary active transmembrane transporter activity"/>
    <property type="evidence" value="ECO:0007669"/>
    <property type="project" value="TreeGrafter"/>
</dbReference>
<feature type="compositionally biased region" description="Low complexity" evidence="11">
    <location>
        <begin position="138"/>
        <end position="149"/>
    </location>
</feature>
<evidence type="ECO:0000256" key="8">
    <source>
        <dbReference type="ARBA" id="ARBA00023136"/>
    </source>
</evidence>
<dbReference type="GO" id="GO:0031966">
    <property type="term" value="C:mitochondrial membrane"/>
    <property type="evidence" value="ECO:0007669"/>
    <property type="project" value="UniProtKB-SubCell"/>
</dbReference>
<dbReference type="InterPro" id="IPR018108">
    <property type="entry name" value="MCP_transmembrane"/>
</dbReference>
<reference evidence="12" key="2">
    <citation type="submission" date="2014-06" db="EMBL/GenBank/DDBJ databases">
        <title>The complete genome of Blastobotrys (Arxula) adeninivorans LS3 - a yeast of biotechnological interest.</title>
        <authorList>
            <person name="Kunze G."/>
            <person name="Gaillardin C."/>
            <person name="Czernicka M."/>
            <person name="Durrens P."/>
            <person name="Martin T."/>
            <person name="Boer E."/>
            <person name="Gabaldon T."/>
            <person name="Cruz J."/>
            <person name="Talla E."/>
            <person name="Marck C."/>
            <person name="Goffeau A."/>
            <person name="Barbe V."/>
            <person name="Baret P."/>
            <person name="Baronian K."/>
            <person name="Beier S."/>
            <person name="Bleykasten C."/>
            <person name="Bode R."/>
            <person name="Casaregola S."/>
            <person name="Despons L."/>
            <person name="Fairhead C."/>
            <person name="Giersberg M."/>
            <person name="Gierski P."/>
            <person name="Hahnel U."/>
            <person name="Hartmann A."/>
            <person name="Jankowska D."/>
            <person name="Jubin C."/>
            <person name="Jung P."/>
            <person name="Lafontaine I."/>
            <person name="Leh-Louis V."/>
            <person name="Lemaire M."/>
            <person name="Marcet-Houben M."/>
            <person name="Mascher M."/>
            <person name="Morel G."/>
            <person name="Richard G.-F."/>
            <person name="Riechen J."/>
            <person name="Sacerdot C."/>
            <person name="Sarkar A."/>
            <person name="Savel G."/>
            <person name="Schacherer J."/>
            <person name="Sherman D."/>
            <person name="Straub M.-L."/>
            <person name="Stein N."/>
            <person name="Thierry A."/>
            <person name="Trautwein-Schult A."/>
            <person name="Westhof E."/>
            <person name="Worch S."/>
            <person name="Dujon B."/>
            <person name="Souciet J.-L."/>
            <person name="Wincker P."/>
            <person name="Scholz U."/>
            <person name="Neuveglise N."/>
        </authorList>
    </citation>
    <scope>NUCLEOTIDE SEQUENCE</scope>
    <source>
        <strain evidence="12">LS3</strain>
    </source>
</reference>
<dbReference type="Pfam" id="PF00153">
    <property type="entry name" value="Mito_carr"/>
    <property type="match status" value="2"/>
</dbReference>
<dbReference type="PhylomeDB" id="A0A060T805"/>